<evidence type="ECO:0000313" key="3">
    <source>
        <dbReference type="RefSeq" id="XP_030549813.1"/>
    </source>
</evidence>
<dbReference type="Pfam" id="PF06830">
    <property type="entry name" value="Root_cap"/>
    <property type="match status" value="1"/>
</dbReference>
<dbReference type="GeneID" id="115754784"/>
<name>A0A8B8QTU5_9MYRT</name>
<keyword evidence="2" id="KW-1185">Reference proteome</keyword>
<dbReference type="RefSeq" id="XP_030549813.1">
    <property type="nucleotide sequence ID" value="XM_030693953.2"/>
</dbReference>
<reference evidence="2" key="1">
    <citation type="submission" date="2025-05" db="UniProtKB">
        <authorList>
            <consortium name="RefSeq"/>
        </authorList>
    </citation>
    <scope>NUCLEOTIDE SEQUENCE [LARGE SCALE GENOMIC DNA]</scope>
</reference>
<dbReference type="Proteomes" id="UP000827889">
    <property type="component" value="Chromosome 2"/>
</dbReference>
<dbReference type="OrthoDB" id="2012063at2759"/>
<feature type="chain" id="PRO_5034875787" evidence="1">
    <location>
        <begin position="22"/>
        <end position="342"/>
    </location>
</feature>
<keyword evidence="1" id="KW-0732">Signal</keyword>
<organism evidence="2 3">
    <name type="scientific">Rhodamnia argentea</name>
    <dbReference type="NCBI Taxonomy" id="178133"/>
    <lineage>
        <taxon>Eukaryota</taxon>
        <taxon>Viridiplantae</taxon>
        <taxon>Streptophyta</taxon>
        <taxon>Embryophyta</taxon>
        <taxon>Tracheophyta</taxon>
        <taxon>Spermatophyta</taxon>
        <taxon>Magnoliopsida</taxon>
        <taxon>eudicotyledons</taxon>
        <taxon>Gunneridae</taxon>
        <taxon>Pentapetalae</taxon>
        <taxon>rosids</taxon>
        <taxon>malvids</taxon>
        <taxon>Myrtales</taxon>
        <taxon>Myrtaceae</taxon>
        <taxon>Myrtoideae</taxon>
        <taxon>Myrteae</taxon>
        <taxon>Australasian group</taxon>
        <taxon>Rhodamnia</taxon>
    </lineage>
</organism>
<gene>
    <name evidence="3" type="primary">LOC115754784</name>
</gene>
<accession>A0A8B8QTU5</accession>
<sequence>MMAKISYVFLILLVFVESSMQQFFHGGSVFCLPGTRCQLKEISCPKECPSPYSMSKKNKACYADCNSPTCSSQCRQRKPNCDGIGSACYDPRFIGGDGIVFYFHGKKDQTFSLVSDTNLQLNARFIGHRPTGRSRDNTWIQALGILFNSQSFSLEAMKAEAWDDEVDHLSFSYNGKEIELTQSPMSTWHSEARDIKVERIASKNSAIVTLKDMAEIMVNVVPITKEEDRVHKYMLPSDDCFSHLEVQFKFLGLSPKVEGVLGRTYQPDFVNPAKPGVAMPVVGGEDKYRTSSLLAPDCKLCMFSPGSEAANRESALSSDQSGIFDCTRGFAAGSGYGIVCKK</sequence>
<dbReference type="PANTHER" id="PTHR31656">
    <property type="entry name" value="ROOT CAP DOMAIN-CONTAINING PROTEIN"/>
    <property type="match status" value="1"/>
</dbReference>
<feature type="signal peptide" evidence="1">
    <location>
        <begin position="1"/>
        <end position="21"/>
    </location>
</feature>
<dbReference type="AlphaFoldDB" id="A0A8B8QTU5"/>
<evidence type="ECO:0000313" key="2">
    <source>
        <dbReference type="Proteomes" id="UP000827889"/>
    </source>
</evidence>
<dbReference type="InterPro" id="IPR009646">
    <property type="entry name" value="Root_cap"/>
</dbReference>
<dbReference type="KEGG" id="rarg:115754784"/>
<evidence type="ECO:0000256" key="1">
    <source>
        <dbReference type="SAM" id="SignalP"/>
    </source>
</evidence>
<protein>
    <submittedName>
        <fullName evidence="3">Uncharacterized protein LOC115754784</fullName>
    </submittedName>
</protein>
<reference evidence="3" key="2">
    <citation type="submission" date="2025-08" db="UniProtKB">
        <authorList>
            <consortium name="RefSeq"/>
        </authorList>
    </citation>
    <scope>IDENTIFICATION</scope>
    <source>
        <tissue evidence="3">Leaf</tissue>
    </source>
</reference>
<proteinExistence type="predicted"/>